<evidence type="ECO:0000256" key="3">
    <source>
        <dbReference type="ARBA" id="ARBA00022771"/>
    </source>
</evidence>
<dbReference type="PROSITE" id="PS50853">
    <property type="entry name" value="FN3"/>
    <property type="match status" value="1"/>
</dbReference>
<feature type="domain" description="Fibronectin type-III" evidence="7">
    <location>
        <begin position="317"/>
        <end position="415"/>
    </location>
</feature>
<organism evidence="8 9">
    <name type="scientific">Thlaspi arvense</name>
    <name type="common">Field penny-cress</name>
    <dbReference type="NCBI Taxonomy" id="13288"/>
    <lineage>
        <taxon>Eukaryota</taxon>
        <taxon>Viridiplantae</taxon>
        <taxon>Streptophyta</taxon>
        <taxon>Embryophyta</taxon>
        <taxon>Tracheophyta</taxon>
        <taxon>Spermatophyta</taxon>
        <taxon>Magnoliopsida</taxon>
        <taxon>eudicotyledons</taxon>
        <taxon>Gunneridae</taxon>
        <taxon>Pentapetalae</taxon>
        <taxon>rosids</taxon>
        <taxon>malvids</taxon>
        <taxon>Brassicales</taxon>
        <taxon>Brassicaceae</taxon>
        <taxon>Thlaspideae</taxon>
        <taxon>Thlaspi</taxon>
    </lineage>
</organism>
<evidence type="ECO:0000256" key="6">
    <source>
        <dbReference type="SAM" id="MobiDB-lite"/>
    </source>
</evidence>
<comment type="subcellular location">
    <subcellularLocation>
        <location evidence="1">Nucleus</location>
    </subcellularLocation>
</comment>
<dbReference type="InterPro" id="IPR013783">
    <property type="entry name" value="Ig-like_fold"/>
</dbReference>
<keyword evidence="4" id="KW-0862">Zinc</keyword>
<dbReference type="EMBL" id="OU466862">
    <property type="protein sequence ID" value="CAH2069639.1"/>
    <property type="molecule type" value="Genomic_DNA"/>
</dbReference>
<dbReference type="GO" id="GO:0010048">
    <property type="term" value="P:vernalization response"/>
    <property type="evidence" value="ECO:0007669"/>
    <property type="project" value="InterPro"/>
</dbReference>
<evidence type="ECO:0000256" key="4">
    <source>
        <dbReference type="ARBA" id="ARBA00022833"/>
    </source>
</evidence>
<dbReference type="InterPro" id="IPR058585">
    <property type="entry name" value="Fn3_VIN3"/>
</dbReference>
<dbReference type="InterPro" id="IPR056990">
    <property type="entry name" value="VIN3-like_C"/>
</dbReference>
<dbReference type="PANTHER" id="PTHR46286">
    <property type="entry name" value="VIN3-LIKE PROTEIN 2-RELATED"/>
    <property type="match status" value="1"/>
</dbReference>
<feature type="region of interest" description="Disordered" evidence="6">
    <location>
        <begin position="500"/>
        <end position="535"/>
    </location>
</feature>
<dbReference type="InterPro" id="IPR003961">
    <property type="entry name" value="FN3_dom"/>
</dbReference>
<proteinExistence type="predicted"/>
<gene>
    <name evidence="8" type="ORF">TAV2_LOCUS21233</name>
</gene>
<name>A0AAU9SNL7_THLAR</name>
<dbReference type="Pfam" id="PF23380">
    <property type="entry name" value="VIN3_C"/>
    <property type="match status" value="1"/>
</dbReference>
<dbReference type="PANTHER" id="PTHR46286:SF7">
    <property type="entry name" value="PROTEIN VERNALIZATION INSENSITIVE 3"/>
    <property type="match status" value="1"/>
</dbReference>
<dbReference type="Gene3D" id="2.60.40.10">
    <property type="entry name" value="Immunoglobulins"/>
    <property type="match status" value="1"/>
</dbReference>
<evidence type="ECO:0000256" key="1">
    <source>
        <dbReference type="ARBA" id="ARBA00004123"/>
    </source>
</evidence>
<dbReference type="AlphaFoldDB" id="A0AAU9SNL7"/>
<reference evidence="8 9" key="1">
    <citation type="submission" date="2022-03" db="EMBL/GenBank/DDBJ databases">
        <authorList>
            <person name="Nunn A."/>
            <person name="Chopra R."/>
            <person name="Nunn A."/>
            <person name="Contreras Garrido A."/>
        </authorList>
    </citation>
    <scope>NUCLEOTIDE SEQUENCE [LARGE SCALE GENOMIC DNA]</scope>
</reference>
<feature type="compositionally biased region" description="Basic and acidic residues" evidence="6">
    <location>
        <begin position="500"/>
        <end position="512"/>
    </location>
</feature>
<keyword evidence="2" id="KW-0479">Metal-binding</keyword>
<protein>
    <recommendedName>
        <fullName evidence="7">Fibronectin type-III domain-containing protein</fullName>
    </recommendedName>
</protein>
<dbReference type="GO" id="GO:0005634">
    <property type="term" value="C:nucleus"/>
    <property type="evidence" value="ECO:0007669"/>
    <property type="project" value="UniProtKB-SubCell"/>
</dbReference>
<keyword evidence="5" id="KW-0539">Nucleus</keyword>
<dbReference type="Pfam" id="PF23376">
    <property type="entry name" value="Fn3_VIN3"/>
    <property type="match status" value="1"/>
</dbReference>
<evidence type="ECO:0000256" key="5">
    <source>
        <dbReference type="ARBA" id="ARBA00023242"/>
    </source>
</evidence>
<evidence type="ECO:0000256" key="2">
    <source>
        <dbReference type="ARBA" id="ARBA00022723"/>
    </source>
</evidence>
<accession>A0AAU9SNL7</accession>
<dbReference type="CDD" id="cd00063">
    <property type="entry name" value="FN3"/>
    <property type="match status" value="1"/>
</dbReference>
<keyword evidence="9" id="KW-1185">Reference proteome</keyword>
<dbReference type="GO" id="GO:0040029">
    <property type="term" value="P:epigenetic regulation of gene expression"/>
    <property type="evidence" value="ECO:0007669"/>
    <property type="project" value="InterPro"/>
</dbReference>
<dbReference type="GO" id="GO:0008270">
    <property type="term" value="F:zinc ion binding"/>
    <property type="evidence" value="ECO:0007669"/>
    <property type="project" value="UniProtKB-KW"/>
</dbReference>
<sequence>MGPLSKIWRFDSNVGPENMDYSSLHGVECMESPKQNGFNVSERRELIHALSKQPEEASELLNSWSRNEIMKIICAEMGKERKYTGLTKPKLIENLLNLVSRPLGETSCSDRRNSRKKQKTTSYIVCCENLACRAALGTEDSFCRRCSCCICQNFDDNKDPSLWLTCESCGLSCHLECALKQERYAIGCEDNEGGRCLDGRFYCVFCGKDNDLLGCWRKQVKVAKETRRVDVLCYRVSLGQKLLRGTKRYRDLLELMDEAVEKLEGDVGPLSGWAMKMARGIVNRLSSGSQVQKLCSLAMEALDKVVSPSESVSRQGDKMSVRVEEVQARSVTVRLDSDEPSSSSSSQNRITGFRLFCTNEGECSSQVNCVVYLPETMSTIQGLEPETEFCLRVVAFNEESDLDESELRFSTSKDDGDEAGNRLSLLTNSNSGLCSNPSLPEDESNNVRKSSCYKANGDKNNTEHCSAGEVESELEDGRLVKRKGNNTEGRRDLLVTPCKRDTLKGKQGENRRSRGRRATTVNEKPEMNAGNGVGGKDLGHIVKTIRCLEQDGHIDKSFRERFLTWYSLRATHREVRVVKAFVETFMEDLSSLGEQLVDTFSDCIRSKESSTAGVVPAGICLNLWH</sequence>
<evidence type="ECO:0000313" key="8">
    <source>
        <dbReference type="EMBL" id="CAH2069639.1"/>
    </source>
</evidence>
<dbReference type="InterPro" id="IPR044514">
    <property type="entry name" value="VIN3-like"/>
</dbReference>
<dbReference type="SUPFAM" id="SSF49265">
    <property type="entry name" value="Fibronectin type III"/>
    <property type="match status" value="1"/>
</dbReference>
<evidence type="ECO:0000313" key="9">
    <source>
        <dbReference type="Proteomes" id="UP000836841"/>
    </source>
</evidence>
<dbReference type="Pfam" id="PF07227">
    <property type="entry name" value="PHD_Oberon"/>
    <property type="match status" value="1"/>
</dbReference>
<dbReference type="InterPro" id="IPR032881">
    <property type="entry name" value="Oberon-like_PHD"/>
</dbReference>
<dbReference type="InterPro" id="IPR036116">
    <property type="entry name" value="FN3_sf"/>
</dbReference>
<dbReference type="Proteomes" id="UP000836841">
    <property type="component" value="Chromosome 6"/>
</dbReference>
<evidence type="ECO:0000259" key="7">
    <source>
        <dbReference type="PROSITE" id="PS50853"/>
    </source>
</evidence>
<keyword evidence="3" id="KW-0863">Zinc-finger</keyword>